<gene>
    <name evidence="2" type="ORF">D9619_009741</name>
</gene>
<protein>
    <submittedName>
        <fullName evidence="2">Uncharacterized protein</fullName>
    </submittedName>
</protein>
<feature type="region of interest" description="Disordered" evidence="1">
    <location>
        <begin position="1"/>
        <end position="80"/>
    </location>
</feature>
<dbReference type="EMBL" id="JAACJJ010000015">
    <property type="protein sequence ID" value="KAF5325466.1"/>
    <property type="molecule type" value="Genomic_DNA"/>
</dbReference>
<accession>A0A8H5F6H1</accession>
<organism evidence="2 3">
    <name type="scientific">Psilocybe cf. subviscida</name>
    <dbReference type="NCBI Taxonomy" id="2480587"/>
    <lineage>
        <taxon>Eukaryota</taxon>
        <taxon>Fungi</taxon>
        <taxon>Dikarya</taxon>
        <taxon>Basidiomycota</taxon>
        <taxon>Agaricomycotina</taxon>
        <taxon>Agaricomycetes</taxon>
        <taxon>Agaricomycetidae</taxon>
        <taxon>Agaricales</taxon>
        <taxon>Agaricineae</taxon>
        <taxon>Strophariaceae</taxon>
        <taxon>Psilocybe</taxon>
    </lineage>
</organism>
<keyword evidence="3" id="KW-1185">Reference proteome</keyword>
<feature type="compositionally biased region" description="Low complexity" evidence="1">
    <location>
        <begin position="52"/>
        <end position="80"/>
    </location>
</feature>
<comment type="caution">
    <text evidence="2">The sequence shown here is derived from an EMBL/GenBank/DDBJ whole genome shotgun (WGS) entry which is preliminary data.</text>
</comment>
<evidence type="ECO:0000313" key="3">
    <source>
        <dbReference type="Proteomes" id="UP000567179"/>
    </source>
</evidence>
<evidence type="ECO:0000256" key="1">
    <source>
        <dbReference type="SAM" id="MobiDB-lite"/>
    </source>
</evidence>
<evidence type="ECO:0000313" key="2">
    <source>
        <dbReference type="EMBL" id="KAF5325466.1"/>
    </source>
</evidence>
<dbReference type="AlphaFoldDB" id="A0A8H5F6H1"/>
<dbReference type="Proteomes" id="UP000567179">
    <property type="component" value="Unassembled WGS sequence"/>
</dbReference>
<name>A0A8H5F6H1_9AGAR</name>
<sequence>MKAPCWHAQNLAASTRRRRVMTTKDEAESKDGETYAAGYLPASLSPPRPRSRFSASRFGDPSRLPAPTAPSASSTPRPTSFNLLHHVPTASITAAALSFEQYQCHSSKWLRRFIHSVKRCPCPPSLRVIDGPSPHSYIFVLGRRLRRILTMLGAGAPAGNNIPRRKAIIGPAAQTGRRVAIWSMGRIAAYSLEAVSIRVLCTNGLWHSMYARGSLNVIFGHYW</sequence>
<proteinExistence type="predicted"/>
<feature type="compositionally biased region" description="Basic and acidic residues" evidence="1">
    <location>
        <begin position="22"/>
        <end position="33"/>
    </location>
</feature>
<reference evidence="2 3" key="1">
    <citation type="journal article" date="2020" name="ISME J.">
        <title>Uncovering the hidden diversity of litter-decomposition mechanisms in mushroom-forming fungi.</title>
        <authorList>
            <person name="Floudas D."/>
            <person name="Bentzer J."/>
            <person name="Ahren D."/>
            <person name="Johansson T."/>
            <person name="Persson P."/>
            <person name="Tunlid A."/>
        </authorList>
    </citation>
    <scope>NUCLEOTIDE SEQUENCE [LARGE SCALE GENOMIC DNA]</scope>
    <source>
        <strain evidence="2 3">CBS 101986</strain>
    </source>
</reference>